<sequence>MTAKVLIYPSKFDNSPAEVFDIEVGQTLNEWLFKNVPAYFISDTPLFSVILNDSFLNMEQWDTWVIQNNDVLKLTVEAKGPAEWALAIVAVIAIAISIYAMNQIPDSYNKTNTPTASSIYNVNAQGNQPRLMGIIPEIAGRHKIFPDYLNMPRREYIDNEQFLYLMLAVGVGEYEINYDEIYISDTPVSGYEGDIDLQIFGPGENVSIHEAHRNVYTSDEVGSTAGTSGIELRGRLWSAGDTDGGYRWNLSGNQVFTYRLDYRGQDGDPPRYMQMNFPFEENDLVNFFGTELNDGNYRVVSINGYSAVFHRLNSSAGDDSTWSNFESESQVSARLSKIGVGDSGMYNGPFYACPENEKTDKVWLDFFLPNGIGELTDEGNFINRTVQIRVAHRDLDGGEWKYINHYFSGETNDQLAETLEIEFDTKIRPEVKIQRVTSEVDSTRINDKITWTGLKSELETATSYPDVTTIAVKIRGTNALARSAENKFNLIGTRILPVYENGAWQSPKPTTDIAPFFSYIIKDVGHSDDQIGLTELERLHNTWQSRDDTFSAVFDGESTLFASLKRVLAVGFSEPTLDYGQIIPVRDEPRVAWEYMYQPDNMLDKGLERSTNLISDDENDGVEVEYFSDQTWTSETVLCLLPEDEGINPKKVRAYGITDATKAWQFGMRQRRVMRYRRTQYSFKTEMDALNSRYLSYCALADDIPGYSQTGKLERAASTHYLTVDQPLEWGVGTHYFALRKPNGTLSGPYIVTAGLDEYSVSTDRPIDFMPLLDGSQEPPLFMFGSAERWCYPALITDISPQGTETVSVKAVNYDPRVYEDDNNNPPS</sequence>
<gene>
    <name evidence="2" type="ORF">L2764_03700</name>
</gene>
<evidence type="ECO:0000259" key="1">
    <source>
        <dbReference type="Pfam" id="PF24801"/>
    </source>
</evidence>
<dbReference type="Proteomes" id="UP001203423">
    <property type="component" value="Unassembled WGS sequence"/>
</dbReference>
<evidence type="ECO:0000313" key="2">
    <source>
        <dbReference type="EMBL" id="MCL1123609.1"/>
    </source>
</evidence>
<dbReference type="EMBL" id="JAKIKS010000009">
    <property type="protein sequence ID" value="MCL1123609.1"/>
    <property type="molecule type" value="Genomic_DNA"/>
</dbReference>
<dbReference type="Pfam" id="PF24801">
    <property type="entry name" value="FNIII-A_GpJ"/>
    <property type="match status" value="1"/>
</dbReference>
<feature type="domain" description="Tip attachment protein J HDII-ins2" evidence="1">
    <location>
        <begin position="355"/>
        <end position="455"/>
    </location>
</feature>
<dbReference type="RefSeq" id="WP_248938896.1">
    <property type="nucleotide sequence ID" value="NZ_JAKIKS010000009.1"/>
</dbReference>
<proteinExistence type="predicted"/>
<evidence type="ECO:0000313" key="3">
    <source>
        <dbReference type="Proteomes" id="UP001203423"/>
    </source>
</evidence>
<dbReference type="InterPro" id="IPR055385">
    <property type="entry name" value="GpJ_HDII-ins2"/>
</dbReference>
<organism evidence="2 3">
    <name type="scientific">Shewanella surugensis</name>
    <dbReference type="NCBI Taxonomy" id="212020"/>
    <lineage>
        <taxon>Bacteria</taxon>
        <taxon>Pseudomonadati</taxon>
        <taxon>Pseudomonadota</taxon>
        <taxon>Gammaproteobacteria</taxon>
        <taxon>Alteromonadales</taxon>
        <taxon>Shewanellaceae</taxon>
        <taxon>Shewanella</taxon>
    </lineage>
</organism>
<keyword evidence="3" id="KW-1185">Reference proteome</keyword>
<comment type="caution">
    <text evidence="2">The sequence shown here is derived from an EMBL/GenBank/DDBJ whole genome shotgun (WGS) entry which is preliminary data.</text>
</comment>
<reference evidence="2 3" key="1">
    <citation type="submission" date="2022-01" db="EMBL/GenBank/DDBJ databases">
        <title>Whole genome-based taxonomy of the Shewanellaceae.</title>
        <authorList>
            <person name="Martin-Rodriguez A.J."/>
        </authorList>
    </citation>
    <scope>NUCLEOTIDE SEQUENCE [LARGE SCALE GENOMIC DNA]</scope>
    <source>
        <strain evidence="2 3">DSM 17177</strain>
    </source>
</reference>
<dbReference type="NCBIfam" id="NF040662">
    <property type="entry name" value="attach_TipJ_rel"/>
    <property type="match status" value="1"/>
</dbReference>
<protein>
    <recommendedName>
        <fullName evidence="1">Tip attachment protein J HDII-ins2 domain-containing protein</fullName>
    </recommendedName>
</protein>
<name>A0ABT0L7R7_9GAMM</name>
<accession>A0ABT0L7R7</accession>